<feature type="domain" description="HTH lacI-type" evidence="4">
    <location>
        <begin position="24"/>
        <end position="78"/>
    </location>
</feature>
<dbReference type="InterPro" id="IPR028082">
    <property type="entry name" value="Peripla_BP_I"/>
</dbReference>
<gene>
    <name evidence="5" type="ORF">EDM52_04645</name>
</gene>
<dbReference type="Pfam" id="PF00356">
    <property type="entry name" value="LacI"/>
    <property type="match status" value="1"/>
</dbReference>
<proteinExistence type="predicted"/>
<dbReference type="GO" id="GO:0000976">
    <property type="term" value="F:transcription cis-regulatory region binding"/>
    <property type="evidence" value="ECO:0007669"/>
    <property type="project" value="TreeGrafter"/>
</dbReference>
<protein>
    <submittedName>
        <fullName evidence="5">LacI family DNA-binding transcriptional regulator</fullName>
    </submittedName>
</protein>
<keyword evidence="6" id="KW-1185">Reference proteome</keyword>
<dbReference type="Pfam" id="PF13377">
    <property type="entry name" value="Peripla_BP_3"/>
    <property type="match status" value="1"/>
</dbReference>
<evidence type="ECO:0000313" key="5">
    <source>
        <dbReference type="EMBL" id="RNB76204.1"/>
    </source>
</evidence>
<dbReference type="InterPro" id="IPR010982">
    <property type="entry name" value="Lambda_DNA-bd_dom_sf"/>
</dbReference>
<sequence>MTVLLTISGKQVIPIVKRQKRPRVTLQQVAEHAGVSRATASLIVRGSTNISEATRNKVLESMRELGYVYDRVAANLRSQHSSTVGLVITEIDNPFFSELLVGVHQALDKDGYTVILGTTFDLKAKQDTLISTMLEYRVGGVILSPVSKSTSSETIERLRQWDIPVVLVAKDIPHANCDYVGIDNVVGGRMAVDHLIALGHKRIAFLGGPSESSAWRDRYQGYLLAHQEAGIEVDPCLRLEGPATREGGVEVLRKILQFPEPPTAVFCYNDVVSFGVMHGLKEAGLTPGKDLAVVGFDNIKEAAISNPSLTTIAATPELVGANAAELLHQRIRGLEDAPRRIILKPQLVVRESCTPSLN</sequence>
<dbReference type="PANTHER" id="PTHR30146:SF109">
    <property type="entry name" value="HTH-TYPE TRANSCRIPTIONAL REGULATOR GALS"/>
    <property type="match status" value="1"/>
</dbReference>
<dbReference type="Proteomes" id="UP000282028">
    <property type="component" value="Unassembled WGS sequence"/>
</dbReference>
<accession>A0A3M8CKH1</accession>
<dbReference type="Gene3D" id="3.40.50.2300">
    <property type="match status" value="2"/>
</dbReference>
<dbReference type="CDD" id="cd01392">
    <property type="entry name" value="HTH_LacI"/>
    <property type="match status" value="1"/>
</dbReference>
<keyword evidence="2 5" id="KW-0238">DNA-binding</keyword>
<dbReference type="RefSeq" id="WP_122907868.1">
    <property type="nucleotide sequence ID" value="NZ_CBCSBE010000045.1"/>
</dbReference>
<dbReference type="Gene3D" id="1.10.260.40">
    <property type="entry name" value="lambda repressor-like DNA-binding domains"/>
    <property type="match status" value="1"/>
</dbReference>
<dbReference type="AlphaFoldDB" id="A0A3M8CKH1"/>
<keyword evidence="3" id="KW-0804">Transcription</keyword>
<dbReference type="EMBL" id="RHHR01000008">
    <property type="protein sequence ID" value="RNB76204.1"/>
    <property type="molecule type" value="Genomic_DNA"/>
</dbReference>
<dbReference type="PANTHER" id="PTHR30146">
    <property type="entry name" value="LACI-RELATED TRANSCRIPTIONAL REPRESSOR"/>
    <property type="match status" value="1"/>
</dbReference>
<dbReference type="InterPro" id="IPR000843">
    <property type="entry name" value="HTH_LacI"/>
</dbReference>
<organism evidence="5 6">
    <name type="scientific">Brevibacillus invocatus</name>
    <dbReference type="NCBI Taxonomy" id="173959"/>
    <lineage>
        <taxon>Bacteria</taxon>
        <taxon>Bacillati</taxon>
        <taxon>Bacillota</taxon>
        <taxon>Bacilli</taxon>
        <taxon>Bacillales</taxon>
        <taxon>Paenibacillaceae</taxon>
        <taxon>Brevibacillus</taxon>
    </lineage>
</organism>
<dbReference type="SUPFAM" id="SSF53822">
    <property type="entry name" value="Periplasmic binding protein-like I"/>
    <property type="match status" value="1"/>
</dbReference>
<evidence type="ECO:0000259" key="4">
    <source>
        <dbReference type="PROSITE" id="PS50932"/>
    </source>
</evidence>
<evidence type="ECO:0000313" key="6">
    <source>
        <dbReference type="Proteomes" id="UP000282028"/>
    </source>
</evidence>
<dbReference type="GO" id="GO:0003700">
    <property type="term" value="F:DNA-binding transcription factor activity"/>
    <property type="evidence" value="ECO:0007669"/>
    <property type="project" value="TreeGrafter"/>
</dbReference>
<dbReference type="SUPFAM" id="SSF47413">
    <property type="entry name" value="lambda repressor-like DNA-binding domains"/>
    <property type="match status" value="1"/>
</dbReference>
<dbReference type="SMART" id="SM00354">
    <property type="entry name" value="HTH_LACI"/>
    <property type="match status" value="1"/>
</dbReference>
<dbReference type="CDD" id="cd06289">
    <property type="entry name" value="PBP1_MalI-like"/>
    <property type="match status" value="1"/>
</dbReference>
<evidence type="ECO:0000256" key="3">
    <source>
        <dbReference type="ARBA" id="ARBA00023163"/>
    </source>
</evidence>
<evidence type="ECO:0000256" key="1">
    <source>
        <dbReference type="ARBA" id="ARBA00023015"/>
    </source>
</evidence>
<name>A0A3M8CKH1_9BACL</name>
<reference evidence="5 6" key="1">
    <citation type="submission" date="2018-10" db="EMBL/GenBank/DDBJ databases">
        <title>Phylogenomics of Brevibacillus.</title>
        <authorList>
            <person name="Dunlap C."/>
        </authorList>
    </citation>
    <scope>NUCLEOTIDE SEQUENCE [LARGE SCALE GENOMIC DNA]</scope>
    <source>
        <strain evidence="5 6">JCM 12215</strain>
    </source>
</reference>
<dbReference type="OrthoDB" id="1639518at2"/>
<dbReference type="InterPro" id="IPR046335">
    <property type="entry name" value="LacI/GalR-like_sensor"/>
</dbReference>
<keyword evidence="1" id="KW-0805">Transcription regulation</keyword>
<evidence type="ECO:0000256" key="2">
    <source>
        <dbReference type="ARBA" id="ARBA00023125"/>
    </source>
</evidence>
<dbReference type="PROSITE" id="PS50932">
    <property type="entry name" value="HTH_LACI_2"/>
    <property type="match status" value="1"/>
</dbReference>
<comment type="caution">
    <text evidence="5">The sequence shown here is derived from an EMBL/GenBank/DDBJ whole genome shotgun (WGS) entry which is preliminary data.</text>
</comment>